<name>A0A2V1A9K5_9ASCO</name>
<dbReference type="PROSITE" id="PS00383">
    <property type="entry name" value="TYR_PHOSPHATASE_1"/>
    <property type="match status" value="1"/>
</dbReference>
<organism evidence="5 6">
    <name type="scientific">Candidozyma duobushaemuli</name>
    <dbReference type="NCBI Taxonomy" id="1231522"/>
    <lineage>
        <taxon>Eukaryota</taxon>
        <taxon>Fungi</taxon>
        <taxon>Dikarya</taxon>
        <taxon>Ascomycota</taxon>
        <taxon>Saccharomycotina</taxon>
        <taxon>Pichiomycetes</taxon>
        <taxon>Metschnikowiaceae</taxon>
        <taxon>Candidozyma</taxon>
    </lineage>
</organism>
<dbReference type="Proteomes" id="UP000244406">
    <property type="component" value="Unassembled WGS sequence"/>
</dbReference>
<dbReference type="GO" id="GO:0016314">
    <property type="term" value="F:phosphatidylinositol-3,4,5-trisphosphate 3-phosphatase activity"/>
    <property type="evidence" value="ECO:0007669"/>
    <property type="project" value="UniProtKB-EC"/>
</dbReference>
<gene>
    <name evidence="5" type="ORF">CXQ87_002269</name>
</gene>
<evidence type="ECO:0000259" key="3">
    <source>
        <dbReference type="PROSITE" id="PS50056"/>
    </source>
</evidence>
<dbReference type="GO" id="GO:0005886">
    <property type="term" value="C:plasma membrane"/>
    <property type="evidence" value="ECO:0007669"/>
    <property type="project" value="TreeGrafter"/>
</dbReference>
<evidence type="ECO:0000259" key="4">
    <source>
        <dbReference type="PROSITE" id="PS51181"/>
    </source>
</evidence>
<sequence>MYFIKSVVSTPKHTFKTPHTTLDLTYITPRLIVAAGPTDTSIKAVFRDNIAHVVAHLDRSHGRGNWHMWNLRGEGPGYALNAVVGPHCSFRPFPDHQVPTLVLMEQVASEIYTFLQSSSNNVALIHCKEGKGRSGTVCCGYLMYEAQKSGVLAGVEEMVAKFTVQRMRRLFGPGVSIDSQLRFLGYWKTYLEASEELKSGYSEAPLVLSRVVFDKPHKLLKRSRLAFYKHQEGDLTSIWNFPFSETSKNILLDVDLPLKGVSLVKVSVESPGTKCYCWMSPYFETLATRKRPISEGLKGSLTFSWDEWDGFWGTKWKGPVKLFKSAEIHWEARSSEDR</sequence>
<dbReference type="RefSeq" id="XP_025335084.1">
    <property type="nucleotide sequence ID" value="XM_025480784.1"/>
</dbReference>
<dbReference type="EMBL" id="PKFP01000001">
    <property type="protein sequence ID" value="PVH14144.1"/>
    <property type="molecule type" value="Genomic_DNA"/>
</dbReference>
<keyword evidence="2" id="KW-0378">Hydrolase</keyword>
<evidence type="ECO:0000256" key="2">
    <source>
        <dbReference type="ARBA" id="ARBA00022801"/>
    </source>
</evidence>
<feature type="domain" description="Tyrosine specific protein phosphatases" evidence="3">
    <location>
        <begin position="105"/>
        <end position="182"/>
    </location>
</feature>
<dbReference type="InterPro" id="IPR000387">
    <property type="entry name" value="Tyr_Pase_dom"/>
</dbReference>
<reference evidence="5 6" key="1">
    <citation type="submission" date="2017-12" db="EMBL/GenBank/DDBJ databases">
        <title>Genome Sequence of the Amphotericin B-resistant Candida duobushaemulonii strain, B09383.</title>
        <authorList>
            <person name="Chow N.A."/>
            <person name="Gade L."/>
            <person name="Batra D."/>
            <person name="Rowe L.A."/>
            <person name="Loparev V.N."/>
            <person name="Litvintseva A.P."/>
        </authorList>
    </citation>
    <scope>NUCLEOTIDE SEQUENCE [LARGE SCALE GENOMIC DNA]</scope>
    <source>
        <strain evidence="5 6">B09383</strain>
    </source>
</reference>
<dbReference type="Gene3D" id="3.90.190.10">
    <property type="entry name" value="Protein tyrosine phosphatase superfamily"/>
    <property type="match status" value="1"/>
</dbReference>
<keyword evidence="6" id="KW-1185">Reference proteome</keyword>
<dbReference type="GO" id="GO:0042995">
    <property type="term" value="C:cell projection"/>
    <property type="evidence" value="ECO:0007669"/>
    <property type="project" value="TreeGrafter"/>
</dbReference>
<dbReference type="SUPFAM" id="SSF52799">
    <property type="entry name" value="(Phosphotyrosine protein) phosphatases II"/>
    <property type="match status" value="1"/>
</dbReference>
<comment type="caution">
    <text evidence="5">The sequence shown here is derived from an EMBL/GenBank/DDBJ whole genome shotgun (WGS) entry which is preliminary data.</text>
</comment>
<dbReference type="PROSITE" id="PS51181">
    <property type="entry name" value="PPASE_TENSIN"/>
    <property type="match status" value="1"/>
</dbReference>
<dbReference type="GO" id="GO:0004725">
    <property type="term" value="F:protein tyrosine phosphatase activity"/>
    <property type="evidence" value="ECO:0007669"/>
    <property type="project" value="TreeGrafter"/>
</dbReference>
<dbReference type="VEuPathDB" id="FungiDB:CXQ87_002269"/>
<dbReference type="GO" id="GO:0051896">
    <property type="term" value="P:regulation of phosphatidylinositol 3-kinase/protein kinase B signal transduction"/>
    <property type="evidence" value="ECO:0007669"/>
    <property type="project" value="TreeGrafter"/>
</dbReference>
<dbReference type="GeneID" id="37002269"/>
<dbReference type="EC" id="3.1.3.67" evidence="1"/>
<dbReference type="CDD" id="cd14497">
    <property type="entry name" value="PTP_PTEN-like"/>
    <property type="match status" value="1"/>
</dbReference>
<dbReference type="PANTHER" id="PTHR12305:SF81">
    <property type="entry name" value="PHOSPHATIDYLINOSITOL 3,4,5-TRISPHOSPHATE 3-PHOSPHATASE AND DUAL-SPECIFICITY PROTEIN PHOSPHATASE PTEN"/>
    <property type="match status" value="1"/>
</dbReference>
<dbReference type="InterPro" id="IPR051281">
    <property type="entry name" value="Dual-spec_lipid-protein_phosph"/>
</dbReference>
<dbReference type="PROSITE" id="PS50056">
    <property type="entry name" value="TYR_PHOSPHATASE_2"/>
    <property type="match status" value="1"/>
</dbReference>
<dbReference type="Pfam" id="PF22784">
    <property type="entry name" value="PTP-SAK"/>
    <property type="match status" value="1"/>
</dbReference>
<evidence type="ECO:0000313" key="5">
    <source>
        <dbReference type="EMBL" id="PVH14144.1"/>
    </source>
</evidence>
<feature type="domain" description="Phosphatase tensin-type" evidence="4">
    <location>
        <begin position="13"/>
        <end position="194"/>
    </location>
</feature>
<dbReference type="GO" id="GO:0005634">
    <property type="term" value="C:nucleus"/>
    <property type="evidence" value="ECO:0007669"/>
    <property type="project" value="TreeGrafter"/>
</dbReference>
<dbReference type="InterPro" id="IPR029023">
    <property type="entry name" value="Tensin_phosphatase"/>
</dbReference>
<dbReference type="GO" id="GO:0005829">
    <property type="term" value="C:cytosol"/>
    <property type="evidence" value="ECO:0007669"/>
    <property type="project" value="TreeGrafter"/>
</dbReference>
<dbReference type="InterPro" id="IPR029021">
    <property type="entry name" value="Prot-tyrosine_phosphatase-like"/>
</dbReference>
<dbReference type="GO" id="GO:0043491">
    <property type="term" value="P:phosphatidylinositol 3-kinase/protein kinase B signal transduction"/>
    <property type="evidence" value="ECO:0007669"/>
    <property type="project" value="TreeGrafter"/>
</dbReference>
<proteinExistence type="predicted"/>
<protein>
    <recommendedName>
        <fullName evidence="1">phosphatidylinositol-3,4,5-trisphosphate 3-phosphatase</fullName>
        <ecNumber evidence="1">3.1.3.67</ecNumber>
    </recommendedName>
</protein>
<accession>A0A2V1A9K5</accession>
<dbReference type="InterPro" id="IPR057023">
    <property type="entry name" value="PTP-SAK"/>
</dbReference>
<dbReference type="GO" id="GO:0046856">
    <property type="term" value="P:phosphatidylinositol dephosphorylation"/>
    <property type="evidence" value="ECO:0007669"/>
    <property type="project" value="TreeGrafter"/>
</dbReference>
<dbReference type="AlphaFoldDB" id="A0A2V1A9K5"/>
<dbReference type="InterPro" id="IPR016130">
    <property type="entry name" value="Tyr_Pase_AS"/>
</dbReference>
<dbReference type="PANTHER" id="PTHR12305">
    <property type="entry name" value="PHOSPHATASE WITH HOMOLOGY TO TENSIN"/>
    <property type="match status" value="1"/>
</dbReference>
<evidence type="ECO:0000313" key="6">
    <source>
        <dbReference type="Proteomes" id="UP000244406"/>
    </source>
</evidence>
<evidence type="ECO:0000256" key="1">
    <source>
        <dbReference type="ARBA" id="ARBA00013015"/>
    </source>
</evidence>